<sequence length="868" mass="90114">MTAGPVCDNCAPATQLTCPQGTICDFTLLQSSTTGAGCSKYACKQGQMIAEFEAEPTAVSNAVCDRDKQLFWRASTGELLGKSLQATCGFPCSTCQPLTAVETPCPVNYDCSTEATPNPISYSTDPQGCTVAVCTNGKMFSVGQPVQTAICANGGYLTNGDIVNQVACGLPCTTCTALPQDGLTCPAGLTCTTVSQRAGQCSEAYCPTGVMTADGTTVDFLTCNGQGKWVDAAGTAYTAAQCEMSCELCTALTNAGMPCPTGLICEATMEREGQCKETYCATGTMTGNTQRTTVTSLTCNGLSQWVDPQNAIYASAQCEIPCDQCTALTNTGMTCPTGSVCTQVVSQAGQCPAVICTTGTMKANPGNVAVTTLTCDRTAQWIDAQMAVYTAAQCEASCIQCTALSNTGMTCPTGFICEAATRREAQCSETFCATGTLTGNTARTPLTVLTCNAMSQWIDAQSTSYTIAQCEIPCDKCTALTNTGMTCPTGFVCTQVVSQAGQCPAVICTTGSMKANPGNVAVTTLTCDGSAQWIDAQMAVYTAAQCEAPCTQCMALSNSGMLCPKGFICEAAIRREAQCSETYCPSGTLTGNADRTSLTVLTCNAMSQWLDAQSTSYTSAQCEIPCNQCSALTNAGMTCLPGFKCTTVSTRNDGQCPEAYCESGLMTAGAGRTTVTSLTCNGQQQWVDTQMTVYSIAQCETSCTCSTLTITPSPNRVPPTRGNDLGPLDASGCSTLATRCSMNDLYRLVTSNGVVTLQPPAARSTAMTCVAGQWMATINGVQTTVQEQACYVFPCTTCGNVNTGPGVTTTLNYDATTWCKGYTLSGCPNGYKIGTTTIGTTLTCTGALRWSSGSFSGPIAGQVTVNCV</sequence>
<reference evidence="1 2" key="1">
    <citation type="submission" date="2023-08" db="EMBL/GenBank/DDBJ databases">
        <title>A Necator americanus chromosomal reference genome.</title>
        <authorList>
            <person name="Ilik V."/>
            <person name="Petrzelkova K.J."/>
            <person name="Pardy F."/>
            <person name="Fuh T."/>
            <person name="Niatou-Singa F.S."/>
            <person name="Gouil Q."/>
            <person name="Baker L."/>
            <person name="Ritchie M.E."/>
            <person name="Jex A.R."/>
            <person name="Gazzola D."/>
            <person name="Li H."/>
            <person name="Toshio Fujiwara R."/>
            <person name="Zhan B."/>
            <person name="Aroian R.V."/>
            <person name="Pafco B."/>
            <person name="Schwarz E.M."/>
        </authorList>
    </citation>
    <scope>NUCLEOTIDE SEQUENCE [LARGE SCALE GENOMIC DNA]</scope>
    <source>
        <strain evidence="1 2">Aroian</strain>
        <tissue evidence="1">Whole animal</tissue>
    </source>
</reference>
<gene>
    <name evidence="1" type="primary">Necator_chrI.g606</name>
    <name evidence="1" type="ORF">RB195_004484</name>
</gene>
<dbReference type="Proteomes" id="UP001303046">
    <property type="component" value="Unassembled WGS sequence"/>
</dbReference>
<name>A0ABR1BI66_NECAM</name>
<evidence type="ECO:0000313" key="2">
    <source>
        <dbReference type="Proteomes" id="UP001303046"/>
    </source>
</evidence>
<protein>
    <submittedName>
        <fullName evidence="1">Uncharacterized protein</fullName>
    </submittedName>
</protein>
<keyword evidence="2" id="KW-1185">Reference proteome</keyword>
<comment type="caution">
    <text evidence="1">The sequence shown here is derived from an EMBL/GenBank/DDBJ whole genome shotgun (WGS) entry which is preliminary data.</text>
</comment>
<organism evidence="1 2">
    <name type="scientific">Necator americanus</name>
    <name type="common">Human hookworm</name>
    <dbReference type="NCBI Taxonomy" id="51031"/>
    <lineage>
        <taxon>Eukaryota</taxon>
        <taxon>Metazoa</taxon>
        <taxon>Ecdysozoa</taxon>
        <taxon>Nematoda</taxon>
        <taxon>Chromadorea</taxon>
        <taxon>Rhabditida</taxon>
        <taxon>Rhabditina</taxon>
        <taxon>Rhabditomorpha</taxon>
        <taxon>Strongyloidea</taxon>
        <taxon>Ancylostomatidae</taxon>
        <taxon>Bunostominae</taxon>
        <taxon>Necator</taxon>
    </lineage>
</organism>
<evidence type="ECO:0000313" key="1">
    <source>
        <dbReference type="EMBL" id="KAK6726186.1"/>
    </source>
</evidence>
<dbReference type="EMBL" id="JAVFWL010000001">
    <property type="protein sequence ID" value="KAK6726186.1"/>
    <property type="molecule type" value="Genomic_DNA"/>
</dbReference>
<accession>A0ABR1BI66</accession>
<proteinExistence type="predicted"/>